<evidence type="ECO:0000313" key="2">
    <source>
        <dbReference type="EMBL" id="QSQ16313.1"/>
    </source>
</evidence>
<dbReference type="Pfam" id="PF20004">
    <property type="entry name" value="fvmX6"/>
    <property type="match status" value="1"/>
</dbReference>
<evidence type="ECO:0000259" key="1">
    <source>
        <dbReference type="Pfam" id="PF20004"/>
    </source>
</evidence>
<dbReference type="RefSeq" id="WP_206717974.1">
    <property type="nucleotide sequence ID" value="NZ_CP071091.1"/>
</dbReference>
<sequence length="361" mass="39536">MTRVSPSEHSLLTLARAILGLGPFAPVEDLFRERHVTAARLSPGALHALRDTLAKGTVRALASTGGARKRRHLPASTGPARLWERHPPPTLRFSLLCFSTLRWLVEQPLAVPGHLPLDVDAPPTLADELFLFFCCRMVVDTPCAQTLASQPQFQRSVLCLLGFPGLFASKATRLEATSFAPLLAEGGWLLEALQDEFALRWRRLEEAKGQLAEPRQLVDLGTAQEAVLNAFLDAVDRAGRRDLAGFLLEAMRPLVDQPASRWAANLTPRASLSQKAEARRSAGAGLRGLGRLARWDAEHRAVRFFDDGYEDAQLLLAEWASFGEPGFRLASERERELSTDLMPSAAVPQDILSLSSSESAP</sequence>
<reference evidence="2 3" key="1">
    <citation type="submission" date="2021-02" db="EMBL/GenBank/DDBJ databases">
        <title>De Novo genome assembly of isolated myxobacteria.</title>
        <authorList>
            <person name="Stevens D.C."/>
        </authorList>
    </citation>
    <scope>NUCLEOTIDE SEQUENCE [LARGE SCALE GENOMIC DNA]</scope>
    <source>
        <strain evidence="2 3">SCHIC003</strain>
    </source>
</reference>
<protein>
    <recommendedName>
        <fullName evidence="1">FtsH ternary system domain-containing protein</fullName>
    </recommendedName>
</protein>
<keyword evidence="3" id="KW-1185">Reference proteome</keyword>
<dbReference type="InterPro" id="IPR045485">
    <property type="entry name" value="fvmX6"/>
</dbReference>
<proteinExistence type="predicted"/>
<accession>A0ABX7NJ79</accession>
<evidence type="ECO:0000313" key="3">
    <source>
        <dbReference type="Proteomes" id="UP000663090"/>
    </source>
</evidence>
<feature type="domain" description="FtsH ternary system" evidence="1">
    <location>
        <begin position="3"/>
        <end position="321"/>
    </location>
</feature>
<gene>
    <name evidence="2" type="ORF">JY572_09805</name>
</gene>
<name>A0ABX7NJ79_9BACT</name>
<organism evidence="2 3">
    <name type="scientific">Myxococcus landrumensis</name>
    <dbReference type="NCBI Taxonomy" id="2813577"/>
    <lineage>
        <taxon>Bacteria</taxon>
        <taxon>Pseudomonadati</taxon>
        <taxon>Myxococcota</taxon>
        <taxon>Myxococcia</taxon>
        <taxon>Myxococcales</taxon>
        <taxon>Cystobacterineae</taxon>
        <taxon>Myxococcaceae</taxon>
        <taxon>Myxococcus</taxon>
    </lineage>
</organism>
<dbReference type="EMBL" id="CP071091">
    <property type="protein sequence ID" value="QSQ16313.1"/>
    <property type="molecule type" value="Genomic_DNA"/>
</dbReference>
<dbReference type="Proteomes" id="UP000663090">
    <property type="component" value="Chromosome"/>
</dbReference>